<comment type="caution">
    <text evidence="4">The sequence shown here is derived from an EMBL/GenBank/DDBJ whole genome shotgun (WGS) entry which is preliminary data.</text>
</comment>
<gene>
    <name evidence="4" type="ORF">IED13_24325</name>
</gene>
<dbReference type="InterPro" id="IPR000866">
    <property type="entry name" value="AhpC/TSA"/>
</dbReference>
<organism evidence="4 5">
    <name type="scientific">Bosea spartocytisi</name>
    <dbReference type="NCBI Taxonomy" id="2773451"/>
    <lineage>
        <taxon>Bacteria</taxon>
        <taxon>Pseudomonadati</taxon>
        <taxon>Pseudomonadota</taxon>
        <taxon>Alphaproteobacteria</taxon>
        <taxon>Hyphomicrobiales</taxon>
        <taxon>Boseaceae</taxon>
        <taxon>Bosea</taxon>
    </lineage>
</organism>
<feature type="domain" description="Thioredoxin" evidence="3">
    <location>
        <begin position="3"/>
        <end position="159"/>
    </location>
</feature>
<protein>
    <submittedName>
        <fullName evidence="4">Redoxin domain-containing protein</fullName>
    </submittedName>
</protein>
<dbReference type="PROSITE" id="PS51352">
    <property type="entry name" value="THIOREDOXIN_2"/>
    <property type="match status" value="1"/>
</dbReference>
<proteinExistence type="predicted"/>
<evidence type="ECO:0000259" key="3">
    <source>
        <dbReference type="PROSITE" id="PS51352"/>
    </source>
</evidence>
<dbReference type="EMBL" id="JACXWY010000024">
    <property type="protein sequence ID" value="MBD3848836.1"/>
    <property type="molecule type" value="Genomic_DNA"/>
</dbReference>
<dbReference type="Gene3D" id="3.40.30.10">
    <property type="entry name" value="Glutaredoxin"/>
    <property type="match status" value="1"/>
</dbReference>
<evidence type="ECO:0000256" key="2">
    <source>
        <dbReference type="SAM" id="MobiDB-lite"/>
    </source>
</evidence>
<sequence>MAIQLGQIAPDFEQDTTHGPIRFYDWLGSSWGMLVSGPKQFTRSAATDLTEMAKLRDEWERFGVKPIGLSADDVETDQPQQPRLADRQKAAYPPIITDNDAKVSKLYGAVYVENDPAVSSRSIFVIDPTKQVRHIATYPASAAESVFTEILGAIERLQQADAFDPVI</sequence>
<accession>A0A927EFR5</accession>
<feature type="region of interest" description="Disordered" evidence="2">
    <location>
        <begin position="70"/>
        <end position="89"/>
    </location>
</feature>
<dbReference type="GO" id="GO:0016491">
    <property type="term" value="F:oxidoreductase activity"/>
    <property type="evidence" value="ECO:0007669"/>
    <property type="project" value="UniProtKB-KW"/>
</dbReference>
<evidence type="ECO:0000313" key="5">
    <source>
        <dbReference type="Proteomes" id="UP000619295"/>
    </source>
</evidence>
<evidence type="ECO:0000256" key="1">
    <source>
        <dbReference type="ARBA" id="ARBA00023002"/>
    </source>
</evidence>
<keyword evidence="1" id="KW-0560">Oxidoreductase</keyword>
<dbReference type="InterPro" id="IPR036249">
    <property type="entry name" value="Thioredoxin-like_sf"/>
</dbReference>
<dbReference type="RefSeq" id="WP_191125726.1">
    <property type="nucleotide sequence ID" value="NZ_JACXWY010000024.1"/>
</dbReference>
<dbReference type="Pfam" id="PF00578">
    <property type="entry name" value="AhpC-TSA"/>
    <property type="match status" value="1"/>
</dbReference>
<reference evidence="4" key="1">
    <citation type="submission" date="2020-09" db="EMBL/GenBank/DDBJ databases">
        <title>Bosea spartocytisi sp. nov. a root nodule endophyte of Spartocytisus supranubius in the high mountain ecosystem fo the Teide National Park (Canary Islands, Spain).</title>
        <authorList>
            <person name="Pulido-Suarez L."/>
            <person name="Peix A."/>
            <person name="Igual J.M."/>
            <person name="Socas-Perez N."/>
            <person name="Velazquez E."/>
            <person name="Flores-Felix J.D."/>
            <person name="Leon-Barrios M."/>
        </authorList>
    </citation>
    <scope>NUCLEOTIDE SEQUENCE</scope>
    <source>
        <strain evidence="4">SSUT16</strain>
    </source>
</reference>
<dbReference type="Proteomes" id="UP000619295">
    <property type="component" value="Unassembled WGS sequence"/>
</dbReference>
<dbReference type="AlphaFoldDB" id="A0A927EFR5"/>
<keyword evidence="5" id="KW-1185">Reference proteome</keyword>
<dbReference type="InterPro" id="IPR013766">
    <property type="entry name" value="Thioredoxin_domain"/>
</dbReference>
<dbReference type="GO" id="GO:0016209">
    <property type="term" value="F:antioxidant activity"/>
    <property type="evidence" value="ECO:0007669"/>
    <property type="project" value="InterPro"/>
</dbReference>
<dbReference type="SUPFAM" id="SSF52833">
    <property type="entry name" value="Thioredoxin-like"/>
    <property type="match status" value="1"/>
</dbReference>
<name>A0A927EFR5_9HYPH</name>
<dbReference type="PIRSF" id="PIRSF000239">
    <property type="entry name" value="AHPC"/>
    <property type="match status" value="1"/>
</dbReference>
<dbReference type="InterPro" id="IPR024706">
    <property type="entry name" value="Peroxiredoxin_AhpC-typ"/>
</dbReference>
<evidence type="ECO:0000313" key="4">
    <source>
        <dbReference type="EMBL" id="MBD3848836.1"/>
    </source>
</evidence>